<dbReference type="RefSeq" id="WP_193428986.1">
    <property type="nucleotide sequence ID" value="NZ_CBCSIP010000032.1"/>
</dbReference>
<protein>
    <recommendedName>
        <fullName evidence="4">Sigma-70 family RNA polymerase sigma factor</fullName>
    </recommendedName>
</protein>
<accession>A0ABR9PV46</accession>
<gene>
    <name evidence="2" type="ORF">G4177_26825</name>
</gene>
<organism evidence="2 3">
    <name type="scientific">Corallococcus soli</name>
    <dbReference type="NCBI Taxonomy" id="2710757"/>
    <lineage>
        <taxon>Bacteria</taxon>
        <taxon>Pseudomonadati</taxon>
        <taxon>Myxococcota</taxon>
        <taxon>Myxococcia</taxon>
        <taxon>Myxococcales</taxon>
        <taxon>Cystobacterineae</taxon>
        <taxon>Myxococcaceae</taxon>
        <taxon>Corallococcus</taxon>
    </lineage>
</organism>
<sequence>MGTDYPVITGWTREEREALVTSHGASLAALLRHAFAQVAEPYGEERLLEAFRFDTLDDVVDWCLRRFATGELDPARIPQASRSWRLFTEARFWLAQREGMQGYRQKMQWMEAQRRRPGEVPPASSQEDATPEPDIDVSRLVERLTTTLRRLLACTCPDIVGWWLRATETLRAEWFECAPPPLAQAPASKKTRSVRMHDAQFRFQCLHRGLLHDGPEASLPHMAVCEGLFRSCANTAPYQRSEEDIAAALPPTAPRDRRSIQRLKRGGLESLLKRLLEVALAGPDTTQTVARMEWELLRQGVTKTTLTAFNLDEGTAPELRMGTDRLDTLAKSLGVRR</sequence>
<evidence type="ECO:0008006" key="4">
    <source>
        <dbReference type="Google" id="ProtNLM"/>
    </source>
</evidence>
<proteinExistence type="predicted"/>
<evidence type="ECO:0000313" key="2">
    <source>
        <dbReference type="EMBL" id="MBE4751789.1"/>
    </source>
</evidence>
<dbReference type="Proteomes" id="UP001516472">
    <property type="component" value="Unassembled WGS sequence"/>
</dbReference>
<dbReference type="EMBL" id="JAAIYO010000009">
    <property type="protein sequence ID" value="MBE4751789.1"/>
    <property type="molecule type" value="Genomic_DNA"/>
</dbReference>
<evidence type="ECO:0000256" key="1">
    <source>
        <dbReference type="SAM" id="MobiDB-lite"/>
    </source>
</evidence>
<reference evidence="2 3" key="1">
    <citation type="submission" date="2020-02" db="EMBL/GenBank/DDBJ databases">
        <authorList>
            <person name="Babadi Z.K."/>
            <person name="Risdian C."/>
            <person name="Ebrahimipour G.H."/>
            <person name="Wink J."/>
        </authorList>
    </citation>
    <scope>NUCLEOTIDE SEQUENCE [LARGE SCALE GENOMIC DNA]</scope>
    <source>
        <strain evidence="2 3">ZKHCc1 1396</strain>
    </source>
</reference>
<comment type="caution">
    <text evidence="2">The sequence shown here is derived from an EMBL/GenBank/DDBJ whole genome shotgun (WGS) entry which is preliminary data.</text>
</comment>
<feature type="region of interest" description="Disordered" evidence="1">
    <location>
        <begin position="112"/>
        <end position="133"/>
    </location>
</feature>
<keyword evidence="3" id="KW-1185">Reference proteome</keyword>
<evidence type="ECO:0000313" key="3">
    <source>
        <dbReference type="Proteomes" id="UP001516472"/>
    </source>
</evidence>
<name>A0ABR9PV46_9BACT</name>